<proteinExistence type="predicted"/>
<feature type="domain" description="PAC" evidence="12">
    <location>
        <begin position="65"/>
        <end position="116"/>
    </location>
</feature>
<keyword evidence="7" id="KW-0067">ATP-binding</keyword>
<evidence type="ECO:0000313" key="13">
    <source>
        <dbReference type="EMBL" id="ETI67848.1"/>
    </source>
</evidence>
<evidence type="ECO:0000256" key="5">
    <source>
        <dbReference type="ARBA" id="ARBA00022741"/>
    </source>
</evidence>
<dbReference type="InterPro" id="IPR003594">
    <property type="entry name" value="HATPase_dom"/>
</dbReference>
<feature type="domain" description="PAC" evidence="12">
    <location>
        <begin position="316"/>
        <end position="366"/>
    </location>
</feature>
<evidence type="ECO:0000256" key="4">
    <source>
        <dbReference type="ARBA" id="ARBA00022679"/>
    </source>
</evidence>
<keyword evidence="3" id="KW-0597">Phosphoprotein</keyword>
<dbReference type="EC" id="2.7.13.3" evidence="2"/>
<evidence type="ECO:0000259" key="11">
    <source>
        <dbReference type="PROSITE" id="PS50112"/>
    </source>
</evidence>
<evidence type="ECO:0000256" key="7">
    <source>
        <dbReference type="ARBA" id="ARBA00022840"/>
    </source>
</evidence>
<keyword evidence="5" id="KW-0547">Nucleotide-binding</keyword>
<name>A0AB94ILG6_9BACI</name>
<keyword evidence="8" id="KW-0749">Sporulation</keyword>
<protein>
    <recommendedName>
        <fullName evidence="2">histidine kinase</fullName>
        <ecNumber evidence="2">2.7.13.3</ecNumber>
    </recommendedName>
</protein>
<dbReference type="Proteomes" id="UP000018877">
    <property type="component" value="Unassembled WGS sequence"/>
</dbReference>
<evidence type="ECO:0000256" key="2">
    <source>
        <dbReference type="ARBA" id="ARBA00012438"/>
    </source>
</evidence>
<dbReference type="SUPFAM" id="SSF55785">
    <property type="entry name" value="PYP-like sensor domain (PAS domain)"/>
    <property type="match status" value="3"/>
</dbReference>
<evidence type="ECO:0000256" key="3">
    <source>
        <dbReference type="ARBA" id="ARBA00022553"/>
    </source>
</evidence>
<dbReference type="PRINTS" id="PR00344">
    <property type="entry name" value="BCTRLSENSOR"/>
</dbReference>
<dbReference type="CDD" id="cd00130">
    <property type="entry name" value="PAS"/>
    <property type="match status" value="3"/>
</dbReference>
<dbReference type="PANTHER" id="PTHR43065">
    <property type="entry name" value="SENSOR HISTIDINE KINASE"/>
    <property type="match status" value="1"/>
</dbReference>
<dbReference type="PANTHER" id="PTHR43065:SF34">
    <property type="entry name" value="SPORULATION KINASE A"/>
    <property type="match status" value="1"/>
</dbReference>
<dbReference type="Gene3D" id="3.30.450.20">
    <property type="entry name" value="PAS domain"/>
    <property type="match status" value="3"/>
</dbReference>
<dbReference type="SUPFAM" id="SSF47384">
    <property type="entry name" value="Homodimeric domain of signal transducing histidine kinase"/>
    <property type="match status" value="1"/>
</dbReference>
<dbReference type="Pfam" id="PF13426">
    <property type="entry name" value="PAS_9"/>
    <property type="match status" value="1"/>
</dbReference>
<keyword evidence="4" id="KW-0808">Transferase</keyword>
<dbReference type="InterPro" id="IPR003661">
    <property type="entry name" value="HisK_dim/P_dom"/>
</dbReference>
<dbReference type="PROSITE" id="PS50112">
    <property type="entry name" value="PAS"/>
    <property type="match status" value="3"/>
</dbReference>
<dbReference type="Pfam" id="PF00512">
    <property type="entry name" value="HisKA"/>
    <property type="match status" value="1"/>
</dbReference>
<dbReference type="GO" id="GO:0005524">
    <property type="term" value="F:ATP binding"/>
    <property type="evidence" value="ECO:0007669"/>
    <property type="project" value="UniProtKB-KW"/>
</dbReference>
<dbReference type="SMART" id="SM00091">
    <property type="entry name" value="PAS"/>
    <property type="match status" value="3"/>
</dbReference>
<feature type="domain" description="PAS" evidence="11">
    <location>
        <begin position="244"/>
        <end position="314"/>
    </location>
</feature>
<dbReference type="GO" id="GO:0006355">
    <property type="term" value="P:regulation of DNA-templated transcription"/>
    <property type="evidence" value="ECO:0007669"/>
    <property type="project" value="InterPro"/>
</dbReference>
<dbReference type="Pfam" id="PF02518">
    <property type="entry name" value="HATPase_c"/>
    <property type="match status" value="1"/>
</dbReference>
<evidence type="ECO:0000256" key="6">
    <source>
        <dbReference type="ARBA" id="ARBA00022777"/>
    </source>
</evidence>
<dbReference type="PROSITE" id="PS50109">
    <property type="entry name" value="HIS_KIN"/>
    <property type="match status" value="1"/>
</dbReference>
<dbReference type="InterPro" id="IPR036097">
    <property type="entry name" value="HisK_dim/P_sf"/>
</dbReference>
<keyword evidence="14" id="KW-1185">Reference proteome</keyword>
<dbReference type="InterPro" id="IPR004358">
    <property type="entry name" value="Sig_transdc_His_kin-like_C"/>
</dbReference>
<comment type="catalytic activity">
    <reaction evidence="1">
        <text>ATP + protein L-histidine = ADP + protein N-phospho-L-histidine.</text>
        <dbReference type="EC" id="2.7.13.3"/>
    </reaction>
</comment>
<dbReference type="FunFam" id="1.10.287.130:FF:000040">
    <property type="entry name" value="PAS domain-containing sensor histidine kinase"/>
    <property type="match status" value="1"/>
</dbReference>
<organism evidence="13 14">
    <name type="scientific">Neobacillus vireti LMG 21834</name>
    <dbReference type="NCBI Taxonomy" id="1131730"/>
    <lineage>
        <taxon>Bacteria</taxon>
        <taxon>Bacillati</taxon>
        <taxon>Bacillota</taxon>
        <taxon>Bacilli</taxon>
        <taxon>Bacillales</taxon>
        <taxon>Bacillaceae</taxon>
        <taxon>Neobacillus</taxon>
    </lineage>
</organism>
<comment type="caution">
    <text evidence="13">The sequence shown here is derived from an EMBL/GenBank/DDBJ whole genome shotgun (WGS) entry which is preliminary data.</text>
</comment>
<keyword evidence="6 13" id="KW-0418">Kinase</keyword>
<dbReference type="EMBL" id="ALAN01000084">
    <property type="protein sequence ID" value="ETI67848.1"/>
    <property type="molecule type" value="Genomic_DNA"/>
</dbReference>
<feature type="domain" description="PAC" evidence="12">
    <location>
        <begin position="190"/>
        <end position="243"/>
    </location>
</feature>
<feature type="domain" description="Histidine kinase" evidence="10">
    <location>
        <begin position="379"/>
        <end position="581"/>
    </location>
</feature>
<dbReference type="Gene3D" id="1.10.287.130">
    <property type="match status" value="1"/>
</dbReference>
<evidence type="ECO:0000313" key="14">
    <source>
        <dbReference type="Proteomes" id="UP000018877"/>
    </source>
</evidence>
<dbReference type="InterPro" id="IPR036890">
    <property type="entry name" value="HATPase_C_sf"/>
</dbReference>
<gene>
    <name evidence="13" type="ORF">BAVI_15206</name>
</gene>
<accession>A0AB94ILG6</accession>
<dbReference type="Pfam" id="PF00989">
    <property type="entry name" value="PAS"/>
    <property type="match status" value="1"/>
</dbReference>
<dbReference type="GO" id="GO:0000155">
    <property type="term" value="F:phosphorelay sensor kinase activity"/>
    <property type="evidence" value="ECO:0007669"/>
    <property type="project" value="InterPro"/>
</dbReference>
<sequence length="581" mass="66315">MTNNQDAIFAIDLEGYFVQVNPAYEKLTGFSAEEAVSMKLQSLIPVENLDKVFHHFHKAVLGQFHNFDCRMTNKIGQILDINLTNIPISVDDQIVGVYGVAKDITQLKRKKEEVRKMEEIHRSLTENVFDLIVSTNLQGELLYVSPACEHILGYTREELVNRNSLSLLHVDDRDRAYTDFKGVLINQENGSGTYRINKKDGRFIWVEILCKPIVDPDTRFIVEVVSVIRDISERKRAEEEAEKREDTYRNLVENSPDAVIIARGCEILFINETGRKLLGASNKDDILQKNLLDLIHPDLQKTARKRAEFINEASMDFFEFKLIRLDGTFIEAEVKGIPTIYENKPARHIIFRDITERKKTQQLLLNSEKLTIAGQLAAGIAHEVRNPLTAIKGFLQLMEAQMDNKTYFTIIHSEMERIEIILSELLLLAKPQDIKFEKENLKALIDNVKTLIDTQAILNNIQVEIVNYCDDLTIRCDKNQLKQVFINLLKNAIEAMNKGGIITIEIKEYGLDKVKIYIKDTGNGVPKQILNRIGEPFFTTKESGTGLGIMISKKIIENHNGKFHFWSDGNGTMIEVILPIS</sequence>
<dbReference type="InterPro" id="IPR035965">
    <property type="entry name" value="PAS-like_dom_sf"/>
</dbReference>
<feature type="domain" description="PAS" evidence="11">
    <location>
        <begin position="1"/>
        <end position="63"/>
    </location>
</feature>
<dbReference type="Pfam" id="PF08447">
    <property type="entry name" value="PAS_3"/>
    <property type="match status" value="1"/>
</dbReference>
<dbReference type="RefSeq" id="WP_024029223.1">
    <property type="nucleotide sequence ID" value="NZ_ALAN01000084.1"/>
</dbReference>
<evidence type="ECO:0000256" key="8">
    <source>
        <dbReference type="ARBA" id="ARBA00022969"/>
    </source>
</evidence>
<dbReference type="InterPro" id="IPR000014">
    <property type="entry name" value="PAS"/>
</dbReference>
<dbReference type="InterPro" id="IPR000700">
    <property type="entry name" value="PAS-assoc_C"/>
</dbReference>
<dbReference type="SMART" id="SM00387">
    <property type="entry name" value="HATPase_c"/>
    <property type="match status" value="1"/>
</dbReference>
<keyword evidence="9" id="KW-0902">Two-component regulatory system</keyword>
<dbReference type="InterPro" id="IPR001610">
    <property type="entry name" value="PAC"/>
</dbReference>
<dbReference type="SMART" id="SM00086">
    <property type="entry name" value="PAC"/>
    <property type="match status" value="3"/>
</dbReference>
<dbReference type="SUPFAM" id="SSF55874">
    <property type="entry name" value="ATPase domain of HSP90 chaperone/DNA topoisomerase II/histidine kinase"/>
    <property type="match status" value="1"/>
</dbReference>
<dbReference type="Gene3D" id="3.30.565.10">
    <property type="entry name" value="Histidine kinase-like ATPase, C-terminal domain"/>
    <property type="match status" value="1"/>
</dbReference>
<dbReference type="SMART" id="SM00388">
    <property type="entry name" value="HisKA"/>
    <property type="match status" value="1"/>
</dbReference>
<dbReference type="InterPro" id="IPR013767">
    <property type="entry name" value="PAS_fold"/>
</dbReference>
<dbReference type="GO" id="GO:0030435">
    <property type="term" value="P:sporulation resulting in formation of a cellular spore"/>
    <property type="evidence" value="ECO:0007669"/>
    <property type="project" value="UniProtKB-KW"/>
</dbReference>
<reference evidence="13 14" key="1">
    <citation type="journal article" date="2014" name="Environ. Microbiol.">
        <title>The nitrate-ammonifying and nosZ-carrying bacterium Bacillus vireti is a potent source and sink for nitric and nitrous oxide under high nitrate conditions.</title>
        <authorList>
            <person name="Mania D."/>
            <person name="Heylen K."/>
            <person name="van Spanning R.J."/>
            <person name="Frostegard A."/>
        </authorList>
    </citation>
    <scope>NUCLEOTIDE SEQUENCE [LARGE SCALE GENOMIC DNA]</scope>
    <source>
        <strain evidence="13 14">LMG 21834</strain>
    </source>
</reference>
<dbReference type="CDD" id="cd00082">
    <property type="entry name" value="HisKA"/>
    <property type="match status" value="1"/>
</dbReference>
<evidence type="ECO:0000256" key="9">
    <source>
        <dbReference type="ARBA" id="ARBA00023012"/>
    </source>
</evidence>
<dbReference type="InterPro" id="IPR005467">
    <property type="entry name" value="His_kinase_dom"/>
</dbReference>
<evidence type="ECO:0000259" key="12">
    <source>
        <dbReference type="PROSITE" id="PS50113"/>
    </source>
</evidence>
<dbReference type="InterPro" id="IPR013655">
    <property type="entry name" value="PAS_fold_3"/>
</dbReference>
<evidence type="ECO:0000259" key="10">
    <source>
        <dbReference type="PROSITE" id="PS50109"/>
    </source>
</evidence>
<feature type="domain" description="PAS" evidence="11">
    <location>
        <begin position="117"/>
        <end position="187"/>
    </location>
</feature>
<dbReference type="PROSITE" id="PS50113">
    <property type="entry name" value="PAC"/>
    <property type="match status" value="3"/>
</dbReference>
<dbReference type="AlphaFoldDB" id="A0AB94ILG6"/>
<dbReference type="NCBIfam" id="TIGR00229">
    <property type="entry name" value="sensory_box"/>
    <property type="match status" value="3"/>
</dbReference>
<evidence type="ECO:0000256" key="1">
    <source>
        <dbReference type="ARBA" id="ARBA00000085"/>
    </source>
</evidence>